<organism evidence="2 3">
    <name type="scientific">Deinandra increscens subsp. villosa</name>
    <dbReference type="NCBI Taxonomy" id="3103831"/>
    <lineage>
        <taxon>Eukaryota</taxon>
        <taxon>Viridiplantae</taxon>
        <taxon>Streptophyta</taxon>
        <taxon>Embryophyta</taxon>
        <taxon>Tracheophyta</taxon>
        <taxon>Spermatophyta</taxon>
        <taxon>Magnoliopsida</taxon>
        <taxon>eudicotyledons</taxon>
        <taxon>Gunneridae</taxon>
        <taxon>Pentapetalae</taxon>
        <taxon>asterids</taxon>
        <taxon>campanulids</taxon>
        <taxon>Asterales</taxon>
        <taxon>Asteraceae</taxon>
        <taxon>Asteroideae</taxon>
        <taxon>Heliantheae alliance</taxon>
        <taxon>Madieae</taxon>
        <taxon>Madiinae</taxon>
        <taxon>Deinandra</taxon>
    </lineage>
</organism>
<keyword evidence="1" id="KW-1133">Transmembrane helix</keyword>
<reference evidence="2 3" key="1">
    <citation type="submission" date="2024-04" db="EMBL/GenBank/DDBJ databases">
        <title>The reference genome of an endangered Asteraceae, Deinandra increscens subsp. villosa, native to the Central Coast of California.</title>
        <authorList>
            <person name="Guilliams M."/>
            <person name="Hasenstab-Lehman K."/>
            <person name="Meyer R."/>
            <person name="Mcevoy S."/>
        </authorList>
    </citation>
    <scope>NUCLEOTIDE SEQUENCE [LARGE SCALE GENOMIC DNA]</scope>
    <source>
        <tissue evidence="2">Leaf</tissue>
    </source>
</reference>
<proteinExistence type="predicted"/>
<feature type="transmembrane region" description="Helical" evidence="1">
    <location>
        <begin position="219"/>
        <end position="240"/>
    </location>
</feature>
<dbReference type="Proteomes" id="UP001408789">
    <property type="component" value="Unassembled WGS sequence"/>
</dbReference>
<name>A0AAP0GL36_9ASTR</name>
<gene>
    <name evidence="2" type="ORF">SSX86_029096</name>
</gene>
<evidence type="ECO:0000313" key="2">
    <source>
        <dbReference type="EMBL" id="KAK9052467.1"/>
    </source>
</evidence>
<dbReference type="AlphaFoldDB" id="A0AAP0GL36"/>
<dbReference type="GO" id="GO:0005811">
    <property type="term" value="C:lipid droplet"/>
    <property type="evidence" value="ECO:0007669"/>
    <property type="project" value="TreeGrafter"/>
</dbReference>
<dbReference type="PANTHER" id="PTHR12286:SF11">
    <property type="entry name" value="SACCHAROPINE DEHYDROGENASE, NADP BINDING DOMAIN, NAD(P)-BINDING DOMAIN SUPERFAMILY"/>
    <property type="match status" value="1"/>
</dbReference>
<protein>
    <recommendedName>
        <fullName evidence="4">Saccharopine dehydrogenase-like oxidoreductase</fullName>
    </recommendedName>
</protein>
<keyword evidence="3" id="KW-1185">Reference proteome</keyword>
<evidence type="ECO:0000313" key="3">
    <source>
        <dbReference type="Proteomes" id="UP001408789"/>
    </source>
</evidence>
<dbReference type="PANTHER" id="PTHR12286">
    <property type="entry name" value="SACCHAROPINE DEHYDROGENASE-LIKE OXIDOREDUCTASE"/>
    <property type="match status" value="1"/>
</dbReference>
<keyword evidence="1" id="KW-0812">Transmembrane</keyword>
<dbReference type="GO" id="GO:0005739">
    <property type="term" value="C:mitochondrion"/>
    <property type="evidence" value="ECO:0007669"/>
    <property type="project" value="TreeGrafter"/>
</dbReference>
<evidence type="ECO:0008006" key="4">
    <source>
        <dbReference type="Google" id="ProtNLM"/>
    </source>
</evidence>
<comment type="caution">
    <text evidence="2">The sequence shown here is derived from an EMBL/GenBank/DDBJ whole genome shotgun (WGS) entry which is preliminary data.</text>
</comment>
<accession>A0AAP0GL36</accession>
<sequence>MASQAKLVLNCVGPFRHHGGAVVDACVDAGCDYLDICGETEFMERVEADYGERAAEKGSLVISACGVDSVPAELGFLFNSKQWIAPAVVNQVGNYVSLESDSRVVLNSATYESAVLGVANAGELKELRRSRRKTGRPPIVGPAPTKGPLIEHQKKIGLWAVKLPSVDTSVVRRTLSFLSQNPNGLKGVNENPKKLQNRIDFWSTIKPAHFGMKIASPNLFNIFGFITVGLLIGTLTKLSLGRRLLLKFPELFSLGWFRKGGPTEEEVAGSSFQMWFVGRGFSHVDLVSREDAKPDMEIITRLKGPEFGYVSTSIILVQCALIVLKQRGGLPKGGVYTPGIVFGPTDLQERLQENGISFDLVSKGDIDETGVFLKDQGVL</sequence>
<evidence type="ECO:0000256" key="1">
    <source>
        <dbReference type="SAM" id="Phobius"/>
    </source>
</evidence>
<dbReference type="GO" id="GO:0005886">
    <property type="term" value="C:plasma membrane"/>
    <property type="evidence" value="ECO:0007669"/>
    <property type="project" value="TreeGrafter"/>
</dbReference>
<dbReference type="Gene3D" id="3.40.50.720">
    <property type="entry name" value="NAD(P)-binding Rossmann-like Domain"/>
    <property type="match status" value="1"/>
</dbReference>
<keyword evidence="1" id="KW-0472">Membrane</keyword>
<dbReference type="GO" id="GO:0009247">
    <property type="term" value="P:glycolipid biosynthetic process"/>
    <property type="evidence" value="ECO:0007669"/>
    <property type="project" value="TreeGrafter"/>
</dbReference>
<dbReference type="InterPro" id="IPR051276">
    <property type="entry name" value="Saccharopine_DH-like_oxidrdct"/>
</dbReference>
<dbReference type="EMBL" id="JBCNJP010000027">
    <property type="protein sequence ID" value="KAK9052467.1"/>
    <property type="molecule type" value="Genomic_DNA"/>
</dbReference>